<organism evidence="2">
    <name type="scientific">Streptomyces haneummycinicus</name>
    <dbReference type="NCBI Taxonomy" id="3074435"/>
    <lineage>
        <taxon>Bacteria</taxon>
        <taxon>Bacillati</taxon>
        <taxon>Actinomycetota</taxon>
        <taxon>Actinomycetes</taxon>
        <taxon>Kitasatosporales</taxon>
        <taxon>Streptomycetaceae</taxon>
        <taxon>Streptomyces</taxon>
    </lineage>
</organism>
<reference evidence="2" key="1">
    <citation type="submission" date="2024-06" db="EMBL/GenBank/DDBJ databases">
        <authorList>
            <consortium name="consrtm"/>
            <person name="Uemura M."/>
            <person name="Terahara T."/>
        </authorList>
    </citation>
    <scope>NUCLEOTIDE SEQUENCE</scope>
    <source>
        <strain evidence="2">KM77-8</strain>
    </source>
</reference>
<dbReference type="InterPro" id="IPR002731">
    <property type="entry name" value="ATPase_BadF"/>
</dbReference>
<accession>A0AAT9HMF8</accession>
<protein>
    <recommendedName>
        <fullName evidence="1">ATPase BadF/BadG/BcrA/BcrD type domain-containing protein</fullName>
    </recommendedName>
</protein>
<proteinExistence type="predicted"/>
<dbReference type="Pfam" id="PF01869">
    <property type="entry name" value="BcrAD_BadFG"/>
    <property type="match status" value="1"/>
</dbReference>
<feature type="domain" description="ATPase BadF/BadG/BcrA/BcrD type" evidence="1">
    <location>
        <begin position="2"/>
        <end position="66"/>
    </location>
</feature>
<sequence>MLKDGIDAVCAAAGLTPADIEHAFFGLPGYGEAARDLPTLNATPRAVLGHDRYACDNDMVCKSGGSSVAPGAADGDVSPVMP</sequence>
<evidence type="ECO:0000313" key="2">
    <source>
        <dbReference type="EMBL" id="BFO18516.1"/>
    </source>
</evidence>
<dbReference type="EMBL" id="AP035768">
    <property type="protein sequence ID" value="BFO18516.1"/>
    <property type="molecule type" value="Genomic_DNA"/>
</dbReference>
<gene>
    <name evidence="2" type="ORF">SHKM778_49040</name>
</gene>
<reference evidence="2" key="2">
    <citation type="submission" date="2024-07" db="EMBL/GenBank/DDBJ databases">
        <title>Streptomyces haneummycinica sp. nov., a new antibiotic-producing actinobacterium isolated from marine sediment.</title>
        <authorList>
            <person name="Uemura M."/>
            <person name="Hamada M."/>
            <person name="Hirano S."/>
            <person name="Kobayashi K."/>
            <person name="Ohshiro T."/>
            <person name="Kobayashi T."/>
            <person name="Terahara T."/>
        </authorList>
    </citation>
    <scope>NUCLEOTIDE SEQUENCE</scope>
    <source>
        <strain evidence="2">KM77-8</strain>
    </source>
</reference>
<name>A0AAT9HMF8_9ACTN</name>
<evidence type="ECO:0000259" key="1">
    <source>
        <dbReference type="Pfam" id="PF01869"/>
    </source>
</evidence>
<dbReference type="AlphaFoldDB" id="A0AAT9HMF8"/>